<accession>A0A8J2WDJ9</accession>
<dbReference type="GO" id="GO:0005615">
    <property type="term" value="C:extracellular space"/>
    <property type="evidence" value="ECO:0007669"/>
    <property type="project" value="TreeGrafter"/>
</dbReference>
<sequence length="378" mass="42079">MKHSIVLVFVSMTVDVLMTSAQQPQQLPASGWTNPYFYYHYNAPLATAPQKPSPYQMTGNQNVFSGHDDHSLENTLGSHVVMLSTCLRELKTTRADLAQTTHRLDQTHTTVESVKNELKGNAQLLANVVTKVENMQKEIKVMSVASTNIDVEHVKNELKGNTQLLANVMTTVETMKKEMKANAATNIGRMPKSCNDLQTMGHRKGGFFMVMGNKTIDNVYCDFAKPINDPGFQKVIGYVNVKTSPVYFHAQKNKPHLNANTIVPFEILRLNIGNAMSTSGLFVAPKSGKYFFAYSGISEHHSYARVELQVKTSETANWTKVGQAHGQSGHETYTLQATFDLAEGNQIRLLLAEGQLHDTNINQYTSFVGHILEEDIIQ</sequence>
<evidence type="ECO:0000256" key="4">
    <source>
        <dbReference type="SAM" id="SignalP"/>
    </source>
</evidence>
<keyword evidence="3 4" id="KW-0732">Signal</keyword>
<reference evidence="6" key="1">
    <citation type="submission" date="2021-11" db="EMBL/GenBank/DDBJ databases">
        <authorList>
            <person name="Schell T."/>
        </authorList>
    </citation>
    <scope>NUCLEOTIDE SEQUENCE</scope>
    <source>
        <strain evidence="6">M5</strain>
    </source>
</reference>
<dbReference type="PANTHER" id="PTHR22923:SF62">
    <property type="entry name" value="CVP18"/>
    <property type="match status" value="1"/>
</dbReference>
<keyword evidence="7" id="KW-1185">Reference proteome</keyword>
<evidence type="ECO:0000313" key="7">
    <source>
        <dbReference type="Proteomes" id="UP000789390"/>
    </source>
</evidence>
<dbReference type="InterPro" id="IPR001073">
    <property type="entry name" value="C1q_dom"/>
</dbReference>
<comment type="caution">
    <text evidence="6">The sequence shown here is derived from an EMBL/GenBank/DDBJ whole genome shotgun (WGS) entry which is preliminary data.</text>
</comment>
<evidence type="ECO:0000256" key="1">
    <source>
        <dbReference type="ARBA" id="ARBA00004613"/>
    </source>
</evidence>
<proteinExistence type="predicted"/>
<dbReference type="InterPro" id="IPR050822">
    <property type="entry name" value="Cerebellin_Synaptic_Org"/>
</dbReference>
<feature type="signal peptide" evidence="4">
    <location>
        <begin position="1"/>
        <end position="21"/>
    </location>
</feature>
<keyword evidence="2" id="KW-0964">Secreted</keyword>
<dbReference type="PANTHER" id="PTHR22923">
    <property type="entry name" value="CEREBELLIN-RELATED"/>
    <property type="match status" value="1"/>
</dbReference>
<dbReference type="Gene3D" id="2.60.120.40">
    <property type="match status" value="1"/>
</dbReference>
<organism evidence="6 7">
    <name type="scientific">Daphnia galeata</name>
    <dbReference type="NCBI Taxonomy" id="27404"/>
    <lineage>
        <taxon>Eukaryota</taxon>
        <taxon>Metazoa</taxon>
        <taxon>Ecdysozoa</taxon>
        <taxon>Arthropoda</taxon>
        <taxon>Crustacea</taxon>
        <taxon>Branchiopoda</taxon>
        <taxon>Diplostraca</taxon>
        <taxon>Cladocera</taxon>
        <taxon>Anomopoda</taxon>
        <taxon>Daphniidae</taxon>
        <taxon>Daphnia</taxon>
    </lineage>
</organism>
<evidence type="ECO:0000313" key="6">
    <source>
        <dbReference type="EMBL" id="CAH0100532.1"/>
    </source>
</evidence>
<dbReference type="SUPFAM" id="SSF49842">
    <property type="entry name" value="TNF-like"/>
    <property type="match status" value="1"/>
</dbReference>
<evidence type="ECO:0000259" key="5">
    <source>
        <dbReference type="Pfam" id="PF00386"/>
    </source>
</evidence>
<feature type="domain" description="C1q" evidence="5">
    <location>
        <begin position="251"/>
        <end position="372"/>
    </location>
</feature>
<dbReference type="EMBL" id="CAKKLH010000038">
    <property type="protein sequence ID" value="CAH0100532.1"/>
    <property type="molecule type" value="Genomic_DNA"/>
</dbReference>
<dbReference type="Pfam" id="PF00386">
    <property type="entry name" value="C1q"/>
    <property type="match status" value="1"/>
</dbReference>
<dbReference type="InterPro" id="IPR008983">
    <property type="entry name" value="Tumour_necrosis_fac-like_dom"/>
</dbReference>
<name>A0A8J2WDJ9_9CRUS</name>
<gene>
    <name evidence="6" type="ORF">DGAL_LOCUS2789</name>
</gene>
<dbReference type="AlphaFoldDB" id="A0A8J2WDJ9"/>
<dbReference type="OrthoDB" id="6372785at2759"/>
<evidence type="ECO:0000256" key="2">
    <source>
        <dbReference type="ARBA" id="ARBA00022525"/>
    </source>
</evidence>
<evidence type="ECO:0000256" key="3">
    <source>
        <dbReference type="ARBA" id="ARBA00022729"/>
    </source>
</evidence>
<comment type="subcellular location">
    <subcellularLocation>
        <location evidence="1">Secreted</location>
    </subcellularLocation>
</comment>
<feature type="chain" id="PRO_5035191316" description="C1q domain-containing protein" evidence="4">
    <location>
        <begin position="22"/>
        <end position="378"/>
    </location>
</feature>
<protein>
    <recommendedName>
        <fullName evidence="5">C1q domain-containing protein</fullName>
    </recommendedName>
</protein>
<dbReference type="Proteomes" id="UP000789390">
    <property type="component" value="Unassembled WGS sequence"/>
</dbReference>